<dbReference type="Pfam" id="PF18741">
    <property type="entry name" value="MTES_1575"/>
    <property type="match status" value="1"/>
</dbReference>
<feature type="domain" description="Restriction endonuclease type II-like" evidence="1">
    <location>
        <begin position="107"/>
        <end position="194"/>
    </location>
</feature>
<dbReference type="Gene3D" id="3.40.960.10">
    <property type="entry name" value="VSR Endonuclease"/>
    <property type="match status" value="1"/>
</dbReference>
<organism evidence="2 3">
    <name type="scientific">Noviluteimonas gilva</name>
    <dbReference type="NCBI Taxonomy" id="2682097"/>
    <lineage>
        <taxon>Bacteria</taxon>
        <taxon>Pseudomonadati</taxon>
        <taxon>Pseudomonadota</taxon>
        <taxon>Gammaproteobacteria</taxon>
        <taxon>Lysobacterales</taxon>
        <taxon>Lysobacteraceae</taxon>
        <taxon>Noviluteimonas</taxon>
    </lineage>
</organism>
<evidence type="ECO:0000313" key="3">
    <source>
        <dbReference type="Proteomes" id="UP000479692"/>
    </source>
</evidence>
<reference evidence="2 3" key="1">
    <citation type="submission" date="2019-12" db="EMBL/GenBank/DDBJ databases">
        <authorList>
            <person name="Xu J."/>
        </authorList>
    </citation>
    <scope>NUCLEOTIDE SEQUENCE [LARGE SCALE GENOMIC DNA]</scope>
    <source>
        <strain evidence="2 3">HX-5-24</strain>
    </source>
</reference>
<sequence length="203" mass="23584">MTEPDVFYADWDDLGIPENARKGWAAACGRYFASDPLQLWERHEIDWGEQIAERHHALYSLFNCGVESPIEQTMAGWLCWLDADFFGFVDACHEPWFDDDYRWGEDEWGYSVMPQVQVGSYRVDFLILVRGFKGKRRIAIECDGHDYHDKTKEQAARDKKRDRDLLLAGVSVMRFTGSEIFRDCEACFLQIQEAVCKASCEVM</sequence>
<dbReference type="Proteomes" id="UP000479692">
    <property type="component" value="Unassembled WGS sequence"/>
</dbReference>
<name>A0A7C9HL95_9GAMM</name>
<accession>A0A7C9HL95</accession>
<comment type="caution">
    <text evidence="2">The sequence shown here is derived from an EMBL/GenBank/DDBJ whole genome shotgun (WGS) entry which is preliminary data.</text>
</comment>
<gene>
    <name evidence="2" type="ORF">GN331_04940</name>
</gene>
<dbReference type="InterPro" id="IPR049468">
    <property type="entry name" value="Restrct_endonuc-II-like_dom"/>
</dbReference>
<proteinExistence type="predicted"/>
<dbReference type="RefSeq" id="WP_156640736.1">
    <property type="nucleotide sequence ID" value="NZ_WOXT01000001.1"/>
</dbReference>
<evidence type="ECO:0000313" key="2">
    <source>
        <dbReference type="EMBL" id="MUV13552.1"/>
    </source>
</evidence>
<evidence type="ECO:0000259" key="1">
    <source>
        <dbReference type="Pfam" id="PF18741"/>
    </source>
</evidence>
<dbReference type="InterPro" id="IPR011335">
    <property type="entry name" value="Restrct_endonuc-II-like"/>
</dbReference>
<dbReference type="AlphaFoldDB" id="A0A7C9HL95"/>
<keyword evidence="3" id="KW-1185">Reference proteome</keyword>
<dbReference type="SUPFAM" id="SSF52980">
    <property type="entry name" value="Restriction endonuclease-like"/>
    <property type="match status" value="1"/>
</dbReference>
<protein>
    <submittedName>
        <fullName evidence="2">DUF559 domain-containing protein</fullName>
    </submittedName>
</protein>
<dbReference type="EMBL" id="WOXT01000001">
    <property type="protein sequence ID" value="MUV13552.1"/>
    <property type="molecule type" value="Genomic_DNA"/>
</dbReference>